<organism evidence="2 3">
    <name type="scientific">Catenuloplanes nepalensis</name>
    <dbReference type="NCBI Taxonomy" id="587533"/>
    <lineage>
        <taxon>Bacteria</taxon>
        <taxon>Bacillati</taxon>
        <taxon>Actinomycetota</taxon>
        <taxon>Actinomycetes</taxon>
        <taxon>Micromonosporales</taxon>
        <taxon>Micromonosporaceae</taxon>
        <taxon>Catenuloplanes</taxon>
    </lineage>
</organism>
<reference evidence="2 3" key="1">
    <citation type="submission" date="2023-07" db="EMBL/GenBank/DDBJ databases">
        <title>Sequencing the genomes of 1000 actinobacteria strains.</title>
        <authorList>
            <person name="Klenk H.-P."/>
        </authorList>
    </citation>
    <scope>NUCLEOTIDE SEQUENCE [LARGE SCALE GENOMIC DNA]</scope>
    <source>
        <strain evidence="2 3">DSM 44710</strain>
    </source>
</reference>
<proteinExistence type="predicted"/>
<feature type="region of interest" description="Disordered" evidence="1">
    <location>
        <begin position="1"/>
        <end position="20"/>
    </location>
</feature>
<keyword evidence="3" id="KW-1185">Reference proteome</keyword>
<sequence>MPASVDSPHHTRRPERRDWTNWPAGPVIRDGIEQRLRLTDVSPPLLSFRFTYRFPDGAELISDSTLRFRTLDELEVSLRDAEFAIHDIRDAPDRPGLEWVILAQR</sequence>
<protein>
    <submittedName>
        <fullName evidence="2">Uncharacterized protein</fullName>
    </submittedName>
</protein>
<evidence type="ECO:0000313" key="3">
    <source>
        <dbReference type="Proteomes" id="UP001240984"/>
    </source>
</evidence>
<evidence type="ECO:0000313" key="2">
    <source>
        <dbReference type="EMBL" id="MDP9795125.1"/>
    </source>
</evidence>
<gene>
    <name evidence="2" type="ORF">J2S43_003637</name>
</gene>
<dbReference type="Proteomes" id="UP001240984">
    <property type="component" value="Unassembled WGS sequence"/>
</dbReference>
<comment type="caution">
    <text evidence="2">The sequence shown here is derived from an EMBL/GenBank/DDBJ whole genome shotgun (WGS) entry which is preliminary data.</text>
</comment>
<name>A0ABT9MUJ9_9ACTN</name>
<dbReference type="EMBL" id="JAUSRA010000001">
    <property type="protein sequence ID" value="MDP9795125.1"/>
    <property type="molecule type" value="Genomic_DNA"/>
</dbReference>
<accession>A0ABT9MUJ9</accession>
<evidence type="ECO:0000256" key="1">
    <source>
        <dbReference type="SAM" id="MobiDB-lite"/>
    </source>
</evidence>
<dbReference type="RefSeq" id="WP_306830677.1">
    <property type="nucleotide sequence ID" value="NZ_JAUSRA010000001.1"/>
</dbReference>